<accession>A0A2W1NFZ0</accession>
<dbReference type="RefSeq" id="WP_089198370.1">
    <property type="nucleotide sequence ID" value="NZ_NHRJ02000001.1"/>
</dbReference>
<dbReference type="OrthoDB" id="2626631at2"/>
<keyword evidence="3" id="KW-1185">Reference proteome</keyword>
<sequence>MPDTTIPDYESLRSELHRLFQAAGYARPELLNCIDIAERATEEREQLSTLQTENARLKQEITRLRNLYYAKDEHSMSSKLRDALRE</sequence>
<protein>
    <submittedName>
        <fullName evidence="2">Uncharacterized protein</fullName>
    </submittedName>
</protein>
<gene>
    <name evidence="2" type="ORF">CBW46_002160</name>
</gene>
<evidence type="ECO:0000313" key="3">
    <source>
        <dbReference type="Proteomes" id="UP000214746"/>
    </source>
</evidence>
<dbReference type="EMBL" id="NHRJ02000001">
    <property type="protein sequence ID" value="PZE22600.1"/>
    <property type="molecule type" value="Genomic_DNA"/>
</dbReference>
<organism evidence="2 3">
    <name type="scientific">Paenibacillus xerothermodurans</name>
    <dbReference type="NCBI Taxonomy" id="1977292"/>
    <lineage>
        <taxon>Bacteria</taxon>
        <taxon>Bacillati</taxon>
        <taxon>Bacillota</taxon>
        <taxon>Bacilli</taxon>
        <taxon>Bacillales</taxon>
        <taxon>Paenibacillaceae</taxon>
        <taxon>Paenibacillus</taxon>
    </lineage>
</organism>
<reference evidence="2" key="1">
    <citation type="submission" date="2018-06" db="EMBL/GenBank/DDBJ databases">
        <title>Paenibacillus xerothermodurans sp. nov. an extremely dry heat resistant spore forming bacterium isolated from the soil of Cape Canaveral, Florida.</title>
        <authorList>
            <person name="Seuylemezian A."/>
            <person name="Kaur N."/>
            <person name="Patil P."/>
            <person name="Patil P."/>
            <person name="Mayilraj S."/>
            <person name="Vaishampayan P."/>
        </authorList>
    </citation>
    <scope>NUCLEOTIDE SEQUENCE [LARGE SCALE GENOMIC DNA]</scope>
    <source>
        <strain evidence="2">ATCC 27380</strain>
    </source>
</reference>
<comment type="caution">
    <text evidence="2">The sequence shown here is derived from an EMBL/GenBank/DDBJ whole genome shotgun (WGS) entry which is preliminary data.</text>
</comment>
<name>A0A2W1NFZ0_PAEXE</name>
<evidence type="ECO:0000313" key="2">
    <source>
        <dbReference type="EMBL" id="PZE22600.1"/>
    </source>
</evidence>
<feature type="coiled-coil region" evidence="1">
    <location>
        <begin position="40"/>
        <end position="67"/>
    </location>
</feature>
<keyword evidence="1" id="KW-0175">Coiled coil</keyword>
<dbReference type="Proteomes" id="UP000214746">
    <property type="component" value="Unassembled WGS sequence"/>
</dbReference>
<proteinExistence type="predicted"/>
<dbReference type="AlphaFoldDB" id="A0A2W1NFZ0"/>
<evidence type="ECO:0000256" key="1">
    <source>
        <dbReference type="SAM" id="Coils"/>
    </source>
</evidence>